<feature type="compositionally biased region" description="Acidic residues" evidence="1">
    <location>
        <begin position="86"/>
        <end position="95"/>
    </location>
</feature>
<feature type="compositionally biased region" description="Basic and acidic residues" evidence="1">
    <location>
        <begin position="122"/>
        <end position="133"/>
    </location>
</feature>
<comment type="caution">
    <text evidence="2">The sequence shown here is derived from an EMBL/GenBank/DDBJ whole genome shotgun (WGS) entry which is preliminary data.</text>
</comment>
<accession>X0X5G6</accession>
<evidence type="ECO:0000313" key="2">
    <source>
        <dbReference type="EMBL" id="GAG38444.1"/>
    </source>
</evidence>
<dbReference type="AlphaFoldDB" id="X0X5G6"/>
<name>X0X5G6_9ZZZZ</name>
<sequence length="133" mass="14355">TAILDNAALHATPFYRMALDRREAMETTFMQVVFAPALPPEERPEEQPAVSPGLPIDISPRLKRIDTPEWAKDLPPLVAPTKEESGEADEEEPISSDEPAGRSESGDAPPAEKPSDSPPDDSGTRDPDSDIAP</sequence>
<evidence type="ECO:0000256" key="1">
    <source>
        <dbReference type="SAM" id="MobiDB-lite"/>
    </source>
</evidence>
<feature type="non-terminal residue" evidence="2">
    <location>
        <position position="1"/>
    </location>
</feature>
<gene>
    <name evidence="2" type="ORF">S01H1_71055</name>
</gene>
<feature type="compositionally biased region" description="Basic and acidic residues" evidence="1">
    <location>
        <begin position="63"/>
        <end position="72"/>
    </location>
</feature>
<organism evidence="2">
    <name type="scientific">marine sediment metagenome</name>
    <dbReference type="NCBI Taxonomy" id="412755"/>
    <lineage>
        <taxon>unclassified sequences</taxon>
        <taxon>metagenomes</taxon>
        <taxon>ecological metagenomes</taxon>
    </lineage>
</organism>
<reference evidence="2" key="1">
    <citation type="journal article" date="2014" name="Front. Microbiol.">
        <title>High frequency of phylogenetically diverse reductive dehalogenase-homologous genes in deep subseafloor sedimentary metagenomes.</title>
        <authorList>
            <person name="Kawai M."/>
            <person name="Futagami T."/>
            <person name="Toyoda A."/>
            <person name="Takaki Y."/>
            <person name="Nishi S."/>
            <person name="Hori S."/>
            <person name="Arai W."/>
            <person name="Tsubouchi T."/>
            <person name="Morono Y."/>
            <person name="Uchiyama I."/>
            <person name="Ito T."/>
            <person name="Fujiyama A."/>
            <person name="Inagaki F."/>
            <person name="Takami H."/>
        </authorList>
    </citation>
    <scope>NUCLEOTIDE SEQUENCE</scope>
    <source>
        <strain evidence="2">Expedition CK06-06</strain>
    </source>
</reference>
<proteinExistence type="predicted"/>
<feature type="region of interest" description="Disordered" evidence="1">
    <location>
        <begin position="39"/>
        <end position="133"/>
    </location>
</feature>
<protein>
    <submittedName>
        <fullName evidence="2">Uncharacterized protein</fullName>
    </submittedName>
</protein>
<dbReference type="EMBL" id="BARS01047291">
    <property type="protein sequence ID" value="GAG38444.1"/>
    <property type="molecule type" value="Genomic_DNA"/>
</dbReference>